<proteinExistence type="predicted"/>
<evidence type="ECO:0000313" key="1">
    <source>
        <dbReference type="EMBL" id="KAF7952248.1"/>
    </source>
</evidence>
<dbReference type="GeneID" id="62145334"/>
<sequence length="187" mass="20857">MCYYLGNIWASCPDGYREYRCESPCNYGTIMHPCGVSSHQFIYVQSLAECPCPNCRFRRGPVPSVAQAIWMKILDQVTLRLEVKDLIVEMDGVEAVHVEVEVLGVQNAEALVVGEELKGVELEEVELEGVDAVQADSRPIKPDRIQEVPTDTMMIMGDEPVDLTQLTRSRVQAGKQMDPKADAVLED</sequence>
<comment type="caution">
    <text evidence="1">The sequence shown here is derived from an EMBL/GenBank/DDBJ whole genome shotgun (WGS) entry which is preliminary data.</text>
</comment>
<accession>A0A9P5M946</accession>
<dbReference type="Proteomes" id="UP000710849">
    <property type="component" value="Unassembled WGS sequence"/>
</dbReference>
<evidence type="ECO:0000313" key="2">
    <source>
        <dbReference type="Proteomes" id="UP000710849"/>
    </source>
</evidence>
<name>A0A9P5M946_9HELO</name>
<organism evidence="1 2">
    <name type="scientific">Botrytis byssoidea</name>
    <dbReference type="NCBI Taxonomy" id="139641"/>
    <lineage>
        <taxon>Eukaryota</taxon>
        <taxon>Fungi</taxon>
        <taxon>Dikarya</taxon>
        <taxon>Ascomycota</taxon>
        <taxon>Pezizomycotina</taxon>
        <taxon>Leotiomycetes</taxon>
        <taxon>Helotiales</taxon>
        <taxon>Sclerotiniaceae</taxon>
        <taxon>Botrytis</taxon>
    </lineage>
</organism>
<dbReference type="AlphaFoldDB" id="A0A9P5M946"/>
<gene>
    <name evidence="1" type="ORF">EAE97_001745</name>
</gene>
<reference evidence="1 2" key="1">
    <citation type="journal article" date="2020" name="Genome Biol. Evol.">
        <title>Comparative genomics of Sclerotiniaceae.</title>
        <authorList>
            <person name="Valero Jimenez C.A."/>
            <person name="Steentjes M."/>
            <person name="Scholten O.E."/>
            <person name="Van Kan J.A.L."/>
        </authorList>
    </citation>
    <scope>NUCLEOTIDE SEQUENCE [LARGE SCALE GENOMIC DNA]</scope>
    <source>
        <strain evidence="1 2">MUCL 94</strain>
    </source>
</reference>
<keyword evidence="2" id="KW-1185">Reference proteome</keyword>
<dbReference type="RefSeq" id="XP_038736814.1">
    <property type="nucleotide sequence ID" value="XM_038872256.1"/>
</dbReference>
<dbReference type="EMBL" id="RCSW01000003">
    <property type="protein sequence ID" value="KAF7952248.1"/>
    <property type="molecule type" value="Genomic_DNA"/>
</dbReference>
<protein>
    <submittedName>
        <fullName evidence="1">Uncharacterized protein</fullName>
    </submittedName>
</protein>